<keyword evidence="1" id="KW-0862">Zinc</keyword>
<dbReference type="FunFam" id="3.30.160.60:FF:001669">
    <property type="entry name" value="Uncharacterized protein, isoform B"/>
    <property type="match status" value="1"/>
</dbReference>
<evidence type="ECO:0000256" key="1">
    <source>
        <dbReference type="PROSITE-ProRule" id="PRU00042"/>
    </source>
</evidence>
<feature type="compositionally biased region" description="Low complexity" evidence="2">
    <location>
        <begin position="311"/>
        <end position="332"/>
    </location>
</feature>
<evidence type="ECO:0000256" key="2">
    <source>
        <dbReference type="SAM" id="MobiDB-lite"/>
    </source>
</evidence>
<feature type="compositionally biased region" description="Polar residues" evidence="2">
    <location>
        <begin position="263"/>
        <end position="274"/>
    </location>
</feature>
<dbReference type="PANTHER" id="PTHR16515">
    <property type="entry name" value="PR DOMAIN ZINC FINGER PROTEIN"/>
    <property type="match status" value="1"/>
</dbReference>
<keyword evidence="1" id="KW-0863">Zinc-finger</keyword>
<dbReference type="PANTHER" id="PTHR16515:SF34">
    <property type="entry name" value="PR DOMAIN ZINC FINGER PROTEIN 15"/>
    <property type="match status" value="1"/>
</dbReference>
<dbReference type="Pfam" id="PF00096">
    <property type="entry name" value="zf-C2H2"/>
    <property type="match status" value="2"/>
</dbReference>
<comment type="caution">
    <text evidence="4">The sequence shown here is derived from an EMBL/GenBank/DDBJ whole genome shotgun (WGS) entry which is preliminary data.</text>
</comment>
<feature type="compositionally biased region" description="Low complexity" evidence="2">
    <location>
        <begin position="238"/>
        <end position="252"/>
    </location>
</feature>
<proteinExistence type="predicted"/>
<feature type="region of interest" description="Disordered" evidence="2">
    <location>
        <begin position="238"/>
        <end position="280"/>
    </location>
</feature>
<dbReference type="PROSITE" id="PS00028">
    <property type="entry name" value="ZINC_FINGER_C2H2_1"/>
    <property type="match status" value="3"/>
</dbReference>
<dbReference type="Pfam" id="PF12874">
    <property type="entry name" value="zf-met"/>
    <property type="match status" value="1"/>
</dbReference>
<feature type="compositionally biased region" description="Polar residues" evidence="2">
    <location>
        <begin position="17"/>
        <end position="26"/>
    </location>
</feature>
<evidence type="ECO:0000313" key="5">
    <source>
        <dbReference type="Proteomes" id="UP000729913"/>
    </source>
</evidence>
<organism evidence="4 5">
    <name type="scientific">Cotesia typhae</name>
    <dbReference type="NCBI Taxonomy" id="2053667"/>
    <lineage>
        <taxon>Eukaryota</taxon>
        <taxon>Metazoa</taxon>
        <taxon>Ecdysozoa</taxon>
        <taxon>Arthropoda</taxon>
        <taxon>Hexapoda</taxon>
        <taxon>Insecta</taxon>
        <taxon>Pterygota</taxon>
        <taxon>Neoptera</taxon>
        <taxon>Endopterygota</taxon>
        <taxon>Hymenoptera</taxon>
        <taxon>Apocrita</taxon>
        <taxon>Ichneumonoidea</taxon>
        <taxon>Braconidae</taxon>
        <taxon>Microgastrinae</taxon>
        <taxon>Cotesia</taxon>
    </lineage>
</organism>
<feature type="domain" description="C2H2-type" evidence="3">
    <location>
        <begin position="148"/>
        <end position="175"/>
    </location>
</feature>
<feature type="domain" description="C2H2-type" evidence="3">
    <location>
        <begin position="120"/>
        <end position="147"/>
    </location>
</feature>
<feature type="compositionally biased region" description="Polar residues" evidence="2">
    <location>
        <begin position="295"/>
        <end position="306"/>
    </location>
</feature>
<dbReference type="InterPro" id="IPR013087">
    <property type="entry name" value="Znf_C2H2_type"/>
</dbReference>
<gene>
    <name evidence="4" type="ORF">G9C98_001622</name>
</gene>
<name>A0A8J5UPH3_9HYME</name>
<keyword evidence="1" id="KW-0479">Metal-binding</keyword>
<evidence type="ECO:0000259" key="3">
    <source>
        <dbReference type="PROSITE" id="PS50157"/>
    </source>
</evidence>
<dbReference type="FunFam" id="3.30.160.60:FF:000821">
    <property type="entry name" value="Zinc finger protein 524"/>
    <property type="match status" value="1"/>
</dbReference>
<feature type="region of interest" description="Disordered" evidence="2">
    <location>
        <begin position="1"/>
        <end position="51"/>
    </location>
</feature>
<accession>A0A8J5UPH3</accession>
<dbReference type="OrthoDB" id="5576026at2759"/>
<dbReference type="GO" id="GO:0010468">
    <property type="term" value="P:regulation of gene expression"/>
    <property type="evidence" value="ECO:0007669"/>
    <property type="project" value="TreeGrafter"/>
</dbReference>
<dbReference type="AlphaFoldDB" id="A0A8J5UPH3"/>
<reference evidence="4" key="1">
    <citation type="submission" date="2020-03" db="EMBL/GenBank/DDBJ databases">
        <authorList>
            <person name="Chebbi M.A."/>
            <person name="Drezen J.M."/>
        </authorList>
    </citation>
    <scope>NUCLEOTIDE SEQUENCE</scope>
    <source>
        <tissue evidence="4">Whole body</tissue>
    </source>
</reference>
<feature type="domain" description="C2H2-type" evidence="3">
    <location>
        <begin position="176"/>
        <end position="204"/>
    </location>
</feature>
<dbReference type="Proteomes" id="UP000729913">
    <property type="component" value="Unassembled WGS sequence"/>
</dbReference>
<dbReference type="InterPro" id="IPR050331">
    <property type="entry name" value="Zinc_finger"/>
</dbReference>
<dbReference type="PROSITE" id="PS50157">
    <property type="entry name" value="ZINC_FINGER_C2H2_2"/>
    <property type="match status" value="3"/>
</dbReference>
<keyword evidence="5" id="KW-1185">Reference proteome</keyword>
<evidence type="ECO:0000313" key="4">
    <source>
        <dbReference type="EMBL" id="KAG8035132.1"/>
    </source>
</evidence>
<dbReference type="EMBL" id="JAAOIC020000064">
    <property type="protein sequence ID" value="KAG8035132.1"/>
    <property type="molecule type" value="Genomic_DNA"/>
</dbReference>
<feature type="region of interest" description="Disordered" evidence="2">
    <location>
        <begin position="295"/>
        <end position="333"/>
    </location>
</feature>
<dbReference type="GO" id="GO:0005634">
    <property type="term" value="C:nucleus"/>
    <property type="evidence" value="ECO:0007669"/>
    <property type="project" value="TreeGrafter"/>
</dbReference>
<dbReference type="GO" id="GO:0008270">
    <property type="term" value="F:zinc ion binding"/>
    <property type="evidence" value="ECO:0007669"/>
    <property type="project" value="UniProtKB-KW"/>
</dbReference>
<protein>
    <recommendedName>
        <fullName evidence="3">C2H2-type domain-containing protein</fullName>
    </recommendedName>
</protein>
<sequence>MSDGIDGNNGENEVDSHSSSVINNDNGEVGSNRDDEQDGDNEAQLNTNYDSSDGVVPVFRCDRCDNYETLNKAAFSVHQEQCLASGEGVESVESIEVNEHDADNDESGHSSGHRSHRKMFECDVCNMKFSNGANMRRHKMRHTGVKPYECRVCQKRFFRKDHLAEHFTTHSKTLPYHCPICNRGFQRQIAMRAHFQNEHVGQHDMVKSCPLCNYRAATMKCLRLHFFNRHGIDLDNPGPNSSSSLLNSCSPNEAMPSAPLSDSGDSTGNRSVDNATPPMHFLTPHVEISIPYPEQTMTGQRNSSPAPLNGDSPNSPQSADSNSNAPSSSHHQLPMHRSMIEDSITPSISLIPIKQEPNTNGMDESGATSSNLPLPSLIKAFVYNAGDNIDTAQPLFTSELISGSEDTKFTDKISKLLLNTATPKNGLYQVLTNETLKSEITKQFKDNYVLSINLRSMRAERPLPQVDLLKYYFNFGNSLQASLVTIFMTMIAAKLLIN</sequence>
<dbReference type="SMART" id="SM00355">
    <property type="entry name" value="ZnF_C2H2"/>
    <property type="match status" value="4"/>
</dbReference>
<reference evidence="4" key="2">
    <citation type="submission" date="2021-04" db="EMBL/GenBank/DDBJ databases">
        <title>Genome-wide patterns of bracovirus chromosomal integration into multiple host tissues during parasitism.</title>
        <authorList>
            <person name="Chebbi M.A.C."/>
        </authorList>
    </citation>
    <scope>NUCLEOTIDE SEQUENCE</scope>
    <source>
        <tissue evidence="4">Whole body</tissue>
    </source>
</reference>